<dbReference type="Proteomes" id="UP000518892">
    <property type="component" value="Unassembled WGS sequence"/>
</dbReference>
<reference evidence="1 2" key="1">
    <citation type="submission" date="2020-08" db="EMBL/GenBank/DDBJ databases">
        <title>Genomic Encyclopedia of Type Strains, Phase III (KMG-III): the genomes of soil and plant-associated and newly described type strains.</title>
        <authorList>
            <person name="Whitman W."/>
        </authorList>
    </citation>
    <scope>NUCLEOTIDE SEQUENCE [LARGE SCALE GENOMIC DNA]</scope>
    <source>
        <strain evidence="1 2">CECT 7744</strain>
    </source>
</reference>
<dbReference type="EMBL" id="JACHXR010000009">
    <property type="protein sequence ID" value="MBB3232094.1"/>
    <property type="molecule type" value="Genomic_DNA"/>
</dbReference>
<accession>A0A7W5EVB5</accession>
<sequence>MPILASAHPVVWLVFLALLLPTVAQGGAQTFGTALPVAEGNGVLRQQFLHREAGGDGRELAVSGGVTLLGYGASRDLTLFGALPYLDKRLTADGIRRGSEGLGDLRLWARYTLYRDDAPGRTLRIAPYLGLETPTGRDDDRDALGRLPRPLQPGSGSWDPFVGVVATYQTLDVEFDAQFAYQVNTEAEGFAFGDMARLDGAAQYRLWPRVLSGGVPGFLYGVLEANLIHRDPDELHGEATPDSGGTRLLLAPGLQYVTRRWVIEGIIQLPIVRDLDGSAPEDDAILRAGVRFNF</sequence>
<dbReference type="Pfam" id="PF13557">
    <property type="entry name" value="Phenol_MetA_deg"/>
    <property type="match status" value="1"/>
</dbReference>
<dbReference type="InterPro" id="IPR025737">
    <property type="entry name" value="FApF"/>
</dbReference>
<organism evidence="1 2">
    <name type="scientific">Halomonas stenophila</name>
    <dbReference type="NCBI Taxonomy" id="795312"/>
    <lineage>
        <taxon>Bacteria</taxon>
        <taxon>Pseudomonadati</taxon>
        <taxon>Pseudomonadota</taxon>
        <taxon>Gammaproteobacteria</taxon>
        <taxon>Oceanospirillales</taxon>
        <taxon>Halomonadaceae</taxon>
        <taxon>Halomonas</taxon>
    </lineage>
</organism>
<gene>
    <name evidence="1" type="ORF">FHR97_002962</name>
</gene>
<dbReference type="RefSeq" id="WP_183384549.1">
    <property type="nucleotide sequence ID" value="NZ_JACHXR010000009.1"/>
</dbReference>
<dbReference type="AlphaFoldDB" id="A0A7W5EVB5"/>
<evidence type="ECO:0000313" key="2">
    <source>
        <dbReference type="Proteomes" id="UP000518892"/>
    </source>
</evidence>
<evidence type="ECO:0008006" key="3">
    <source>
        <dbReference type="Google" id="ProtNLM"/>
    </source>
</evidence>
<proteinExistence type="predicted"/>
<comment type="caution">
    <text evidence="1">The sequence shown here is derived from an EMBL/GenBank/DDBJ whole genome shotgun (WGS) entry which is preliminary data.</text>
</comment>
<protein>
    <recommendedName>
        <fullName evidence="3">Transporter</fullName>
    </recommendedName>
</protein>
<keyword evidence="2" id="KW-1185">Reference proteome</keyword>
<evidence type="ECO:0000313" key="1">
    <source>
        <dbReference type="EMBL" id="MBB3232094.1"/>
    </source>
</evidence>
<name>A0A7W5EVB5_9GAMM</name>